<evidence type="ECO:0000256" key="7">
    <source>
        <dbReference type="ARBA" id="ARBA00023315"/>
    </source>
</evidence>
<dbReference type="Pfam" id="PF01019">
    <property type="entry name" value="G_glu_transpept"/>
    <property type="match status" value="1"/>
</dbReference>
<dbReference type="RefSeq" id="WP_035147864.1">
    <property type="nucleotide sequence ID" value="NZ_JAAZWO010000004.1"/>
</dbReference>
<dbReference type="NCBIfam" id="TIGR00066">
    <property type="entry name" value="g_glut_trans"/>
    <property type="match status" value="1"/>
</dbReference>
<keyword evidence="4 11" id="KW-0808">Transferase</keyword>
<dbReference type="InterPro" id="IPR055262">
    <property type="entry name" value="GGT_CS"/>
</dbReference>
<dbReference type="InterPro" id="IPR043137">
    <property type="entry name" value="GGT_ssub_C"/>
</dbReference>
<dbReference type="Gene3D" id="3.60.20.40">
    <property type="match status" value="1"/>
</dbReference>
<comment type="subunit">
    <text evidence="11">This enzyme consists of two polypeptide chains, which are synthesized in precursor form from a single polypeptide.</text>
</comment>
<evidence type="ECO:0000313" key="14">
    <source>
        <dbReference type="Proteomes" id="UP000563151"/>
    </source>
</evidence>
<feature type="binding site" evidence="10">
    <location>
        <begin position="418"/>
        <end position="420"/>
    </location>
    <ligand>
        <name>L-glutamate</name>
        <dbReference type="ChEBI" id="CHEBI:29985"/>
    </ligand>
</feature>
<comment type="similarity">
    <text evidence="3 11">Belongs to the gamma-glutamyltransferase family.</text>
</comment>
<evidence type="ECO:0000256" key="2">
    <source>
        <dbReference type="ARBA" id="ARBA00001089"/>
    </source>
</evidence>
<evidence type="ECO:0000313" key="13">
    <source>
        <dbReference type="EMBL" id="MBC2397094.1"/>
    </source>
</evidence>
<feature type="region of interest" description="Disordered" evidence="12">
    <location>
        <begin position="379"/>
        <end position="400"/>
    </location>
</feature>
<feature type="active site" description="Nucleophile" evidence="9">
    <location>
        <position position="400"/>
    </location>
</feature>
<dbReference type="InterPro" id="IPR000101">
    <property type="entry name" value="GGT_peptidase"/>
</dbReference>
<dbReference type="InterPro" id="IPR051792">
    <property type="entry name" value="GGT_bact"/>
</dbReference>
<dbReference type="InterPro" id="IPR029055">
    <property type="entry name" value="Ntn_hydrolases_N"/>
</dbReference>
<feature type="binding site" evidence="10">
    <location>
        <position position="125"/>
    </location>
    <ligand>
        <name>L-glutamate</name>
        <dbReference type="ChEBI" id="CHEBI:29985"/>
    </ligand>
</feature>
<dbReference type="GO" id="GO:0006750">
    <property type="term" value="P:glutathione biosynthetic process"/>
    <property type="evidence" value="ECO:0007669"/>
    <property type="project" value="UniProtKB-KW"/>
</dbReference>
<name>A0A923E9V9_CLOTT</name>
<evidence type="ECO:0000256" key="5">
    <source>
        <dbReference type="ARBA" id="ARBA00022801"/>
    </source>
</evidence>
<comment type="catalytic activity">
    <reaction evidence="1 11">
        <text>an S-substituted glutathione + H2O = an S-substituted L-cysteinylglycine + L-glutamate</text>
        <dbReference type="Rhea" id="RHEA:59468"/>
        <dbReference type="ChEBI" id="CHEBI:15377"/>
        <dbReference type="ChEBI" id="CHEBI:29985"/>
        <dbReference type="ChEBI" id="CHEBI:90779"/>
        <dbReference type="ChEBI" id="CHEBI:143103"/>
        <dbReference type="EC" id="3.4.19.13"/>
    </reaction>
</comment>
<dbReference type="GO" id="GO:0036374">
    <property type="term" value="F:glutathione hydrolase activity"/>
    <property type="evidence" value="ECO:0007669"/>
    <property type="project" value="UniProtKB-UniRule"/>
</dbReference>
<evidence type="ECO:0000256" key="12">
    <source>
        <dbReference type="SAM" id="MobiDB-lite"/>
    </source>
</evidence>
<dbReference type="InterPro" id="IPR043138">
    <property type="entry name" value="GGT_lsub"/>
</dbReference>
<evidence type="ECO:0000256" key="9">
    <source>
        <dbReference type="PIRSR" id="PIRSR600101-1"/>
    </source>
</evidence>
<feature type="compositionally biased region" description="Polar residues" evidence="12">
    <location>
        <begin position="390"/>
        <end position="400"/>
    </location>
</feature>
<feature type="binding site" evidence="10">
    <location>
        <position position="442"/>
    </location>
    <ligand>
        <name>L-glutamate</name>
        <dbReference type="ChEBI" id="CHEBI:29985"/>
    </ligand>
</feature>
<evidence type="ECO:0000256" key="6">
    <source>
        <dbReference type="ARBA" id="ARBA00023145"/>
    </source>
</evidence>
<comment type="PTM">
    <text evidence="11">Cleaved by autocatalysis into a large and a small subunit.</text>
</comment>
<evidence type="ECO:0000256" key="8">
    <source>
        <dbReference type="ARBA" id="ARBA00047417"/>
    </source>
</evidence>
<dbReference type="PROSITE" id="PS00462">
    <property type="entry name" value="G_GLU_TRANSPEPTIDASE"/>
    <property type="match status" value="1"/>
</dbReference>
<dbReference type="PANTHER" id="PTHR43199:SF1">
    <property type="entry name" value="GLUTATHIONE HYDROLASE PROENZYME"/>
    <property type="match status" value="1"/>
</dbReference>
<dbReference type="PRINTS" id="PR01210">
    <property type="entry name" value="GGTRANSPTASE"/>
</dbReference>
<comment type="caution">
    <text evidence="13">The sequence shown here is derived from an EMBL/GenBank/DDBJ whole genome shotgun (WGS) entry which is preliminary data.</text>
</comment>
<evidence type="ECO:0000256" key="3">
    <source>
        <dbReference type="ARBA" id="ARBA00009381"/>
    </source>
</evidence>
<feature type="binding site" evidence="10">
    <location>
        <begin position="461"/>
        <end position="462"/>
    </location>
    <ligand>
        <name>L-glutamate</name>
        <dbReference type="ChEBI" id="CHEBI:29985"/>
    </ligand>
</feature>
<proteinExistence type="inferred from homology"/>
<organism evidence="13 14">
    <name type="scientific">Clostridium tetanomorphum</name>
    <dbReference type="NCBI Taxonomy" id="1553"/>
    <lineage>
        <taxon>Bacteria</taxon>
        <taxon>Bacillati</taxon>
        <taxon>Bacillota</taxon>
        <taxon>Clostridia</taxon>
        <taxon>Eubacteriales</taxon>
        <taxon>Clostridiaceae</taxon>
        <taxon>Clostridium</taxon>
    </lineage>
</organism>
<accession>A0A923E9V9</accession>
<dbReference type="Gene3D" id="1.10.246.130">
    <property type="match status" value="1"/>
</dbReference>
<protein>
    <recommendedName>
        <fullName evidence="11">Glutathione hydrolase proenzyme</fullName>
        <ecNumber evidence="11">2.3.2.2</ecNumber>
        <ecNumber evidence="11">3.4.19.13</ecNumber>
    </recommendedName>
    <component>
        <recommendedName>
            <fullName evidence="11">Glutathione hydrolase large chain</fullName>
        </recommendedName>
    </component>
    <component>
        <recommendedName>
            <fullName evidence="11">Glutathione hydrolase small chain</fullName>
        </recommendedName>
    </component>
</protein>
<keyword evidence="14" id="KW-1185">Reference proteome</keyword>
<dbReference type="PROSITE" id="PS51257">
    <property type="entry name" value="PROKAR_LIPOPROTEIN"/>
    <property type="match status" value="1"/>
</dbReference>
<comment type="catalytic activity">
    <reaction evidence="8 11">
        <text>an N-terminal (5-L-glutamyl)-[peptide] + an alpha-amino acid = 5-L-glutamyl amino acid + an N-terminal L-alpha-aminoacyl-[peptide]</text>
        <dbReference type="Rhea" id="RHEA:23904"/>
        <dbReference type="Rhea" id="RHEA-COMP:9780"/>
        <dbReference type="Rhea" id="RHEA-COMP:9795"/>
        <dbReference type="ChEBI" id="CHEBI:77644"/>
        <dbReference type="ChEBI" id="CHEBI:78597"/>
        <dbReference type="ChEBI" id="CHEBI:78599"/>
        <dbReference type="ChEBI" id="CHEBI:78608"/>
        <dbReference type="EC" id="2.3.2.2"/>
    </reaction>
</comment>
<evidence type="ECO:0000256" key="10">
    <source>
        <dbReference type="PIRSR" id="PIRSR600101-2"/>
    </source>
</evidence>
<dbReference type="EC" id="3.4.19.13" evidence="11"/>
<evidence type="ECO:0000256" key="1">
    <source>
        <dbReference type="ARBA" id="ARBA00001049"/>
    </source>
</evidence>
<comment type="catalytic activity">
    <reaction evidence="2 11">
        <text>glutathione + H2O = L-cysteinylglycine + L-glutamate</text>
        <dbReference type="Rhea" id="RHEA:28807"/>
        <dbReference type="ChEBI" id="CHEBI:15377"/>
        <dbReference type="ChEBI" id="CHEBI:29985"/>
        <dbReference type="ChEBI" id="CHEBI:57925"/>
        <dbReference type="ChEBI" id="CHEBI:61694"/>
        <dbReference type="EC" id="3.4.19.13"/>
    </reaction>
</comment>
<gene>
    <name evidence="13" type="primary">ggt</name>
    <name evidence="13" type="ORF">HGG79_04760</name>
</gene>
<dbReference type="EMBL" id="JAAZWO010000004">
    <property type="protein sequence ID" value="MBC2397094.1"/>
    <property type="molecule type" value="Genomic_DNA"/>
</dbReference>
<dbReference type="SUPFAM" id="SSF56235">
    <property type="entry name" value="N-terminal nucleophile aminohydrolases (Ntn hydrolases)"/>
    <property type="match status" value="1"/>
</dbReference>
<dbReference type="AlphaFoldDB" id="A0A923E9V9"/>
<keyword evidence="5 11" id="KW-0378">Hydrolase</keyword>
<comment type="pathway">
    <text evidence="11">Sulfur metabolism; glutathione metabolism.</text>
</comment>
<dbReference type="GO" id="GO:0103068">
    <property type="term" value="F:leukotriene C4 gamma-glutamyl transferase activity"/>
    <property type="evidence" value="ECO:0007669"/>
    <property type="project" value="UniProtKB-EC"/>
</dbReference>
<feature type="binding site" evidence="10">
    <location>
        <position position="483"/>
    </location>
    <ligand>
        <name>L-glutamate</name>
        <dbReference type="ChEBI" id="CHEBI:29985"/>
    </ligand>
</feature>
<keyword evidence="7 11" id="KW-0012">Acyltransferase</keyword>
<evidence type="ECO:0000256" key="4">
    <source>
        <dbReference type="ARBA" id="ARBA00022679"/>
    </source>
</evidence>
<dbReference type="PANTHER" id="PTHR43199">
    <property type="entry name" value="GLUTATHIONE HYDROLASE"/>
    <property type="match status" value="1"/>
</dbReference>
<dbReference type="GO" id="GO:0006751">
    <property type="term" value="P:glutathione catabolic process"/>
    <property type="evidence" value="ECO:0007669"/>
    <property type="project" value="UniProtKB-UniRule"/>
</dbReference>
<dbReference type="Proteomes" id="UP000563151">
    <property type="component" value="Unassembled WGS sequence"/>
</dbReference>
<keyword evidence="11" id="KW-0317">Glutathione biosynthesis</keyword>
<keyword evidence="6 11" id="KW-0865">Zymogen</keyword>
<reference evidence="13 14" key="1">
    <citation type="submission" date="2020-04" db="EMBL/GenBank/DDBJ databases">
        <title>Genomic insights into acetone-butanol-ethanol (ABE) fermentation by sequencing solventogenic clostridia strains.</title>
        <authorList>
            <person name="Brown S."/>
        </authorList>
    </citation>
    <scope>NUCLEOTIDE SEQUENCE [LARGE SCALE GENOMIC DNA]</scope>
    <source>
        <strain evidence="13 14">DJ011</strain>
    </source>
</reference>
<evidence type="ECO:0000256" key="11">
    <source>
        <dbReference type="RuleBase" id="RU368036"/>
    </source>
</evidence>
<dbReference type="EC" id="2.3.2.2" evidence="11"/>
<sequence>MNKKKLFSITSLVASLVLTVGLVGCGKSSTPTADTAKQQEQKEEKPKINLKRDAKGKNGVVAAAKPEASQVGAEIMKKGGNAIDAAVATAFALGVVEPNASGIGGGGFMLVRFAKTGEEVFIDFRETAPKKAKPDMYKLDDKGKVINNESVIGGKSVAVPGEVAGLLTALEKYGTMKREEVMQPAIDLAEKGFKVTANFSGIIKDEFENINKFEATKKIYTKNGLPFEEGDTIKNPDYANTLRLIAKGGKDAFYKGELAKEIANAVQKSGGIITIEDLANYSAKMRKPVKGTYRGYEIVSAPPASSGGTHVIEMLNMMENYDVKAMGVNTTDSLHLWSEVSKIMFADRGKYMADTDFIKVPLAGLASKDYAKEQVKKINKDKSAEKVQPGNPNKYESGSTTHFSVMDKEGNMVAVTKTINHFFGSCVTVPGRGILLNDEMDDFEFKPGVSNSIAPGKRPLSSMTPTLILKDGKPFMTIGSPGATRIITTVAQVISNVIDHGMDIQTAINTPRMYDKSGELNLEGGIDQKVIDELKGKGHKVKSTKEYDLFFGGVQGVMMEASGDLHGGADPRRDGQAVAY</sequence>